<reference evidence="1" key="2">
    <citation type="journal article" date="2007" name="Science">
        <title>Draft genome sequence of the sexually transmitted pathogen Trichomonas vaginalis.</title>
        <authorList>
            <person name="Carlton J.M."/>
            <person name="Hirt R.P."/>
            <person name="Silva J.C."/>
            <person name="Delcher A.L."/>
            <person name="Schatz M."/>
            <person name="Zhao Q."/>
            <person name="Wortman J.R."/>
            <person name="Bidwell S.L."/>
            <person name="Alsmark U.C.M."/>
            <person name="Besteiro S."/>
            <person name="Sicheritz-Ponten T."/>
            <person name="Noel C.J."/>
            <person name="Dacks J.B."/>
            <person name="Foster P.G."/>
            <person name="Simillion C."/>
            <person name="Van de Peer Y."/>
            <person name="Miranda-Saavedra D."/>
            <person name="Barton G.J."/>
            <person name="Westrop G.D."/>
            <person name="Mueller S."/>
            <person name="Dessi D."/>
            <person name="Fiori P.L."/>
            <person name="Ren Q."/>
            <person name="Paulsen I."/>
            <person name="Zhang H."/>
            <person name="Bastida-Corcuera F.D."/>
            <person name="Simoes-Barbosa A."/>
            <person name="Brown M.T."/>
            <person name="Hayes R.D."/>
            <person name="Mukherjee M."/>
            <person name="Okumura C.Y."/>
            <person name="Schneider R."/>
            <person name="Smith A.J."/>
            <person name="Vanacova S."/>
            <person name="Villalvazo M."/>
            <person name="Haas B.J."/>
            <person name="Pertea M."/>
            <person name="Feldblyum T.V."/>
            <person name="Utterback T.R."/>
            <person name="Shu C.L."/>
            <person name="Osoegawa K."/>
            <person name="de Jong P.J."/>
            <person name="Hrdy I."/>
            <person name="Horvathova L."/>
            <person name="Zubacova Z."/>
            <person name="Dolezal P."/>
            <person name="Malik S.B."/>
            <person name="Logsdon J.M. Jr."/>
            <person name="Henze K."/>
            <person name="Gupta A."/>
            <person name="Wang C.C."/>
            <person name="Dunne R.L."/>
            <person name="Upcroft J.A."/>
            <person name="Upcroft P."/>
            <person name="White O."/>
            <person name="Salzberg S.L."/>
            <person name="Tang P."/>
            <person name="Chiu C.-H."/>
            <person name="Lee Y.-S."/>
            <person name="Embley T.M."/>
            <person name="Coombs G.H."/>
            <person name="Mottram J.C."/>
            <person name="Tachezy J."/>
            <person name="Fraser-Liggett C.M."/>
            <person name="Johnson P.J."/>
        </authorList>
    </citation>
    <scope>NUCLEOTIDE SEQUENCE [LARGE SCALE GENOMIC DNA]</scope>
    <source>
        <strain evidence="1">G3</strain>
    </source>
</reference>
<reference evidence="1" key="1">
    <citation type="submission" date="2006-10" db="EMBL/GenBank/DDBJ databases">
        <authorList>
            <person name="Amadeo P."/>
            <person name="Zhao Q."/>
            <person name="Wortman J."/>
            <person name="Fraser-Liggett C."/>
            <person name="Carlton J."/>
        </authorList>
    </citation>
    <scope>NUCLEOTIDE SEQUENCE</scope>
    <source>
        <strain evidence="1">G3</strain>
    </source>
</reference>
<dbReference type="InParanoid" id="A2HE04"/>
<dbReference type="SMR" id="A2HE04"/>
<name>A2HE04_TRIV3</name>
<dbReference type="InterPro" id="IPR053139">
    <property type="entry name" value="Surface_bspA-like"/>
</dbReference>
<dbReference type="SUPFAM" id="SSF52058">
    <property type="entry name" value="L domain-like"/>
    <property type="match status" value="1"/>
</dbReference>
<evidence type="ECO:0000313" key="2">
    <source>
        <dbReference type="Proteomes" id="UP000001542"/>
    </source>
</evidence>
<dbReference type="PANTHER" id="PTHR45661">
    <property type="entry name" value="SURFACE ANTIGEN"/>
    <property type="match status" value="1"/>
</dbReference>
<dbReference type="OrthoDB" id="10264456at2759"/>
<dbReference type="PANTHER" id="PTHR45661:SF3">
    <property type="entry name" value="IG-LIKE DOMAIN-CONTAINING PROTEIN"/>
    <property type="match status" value="1"/>
</dbReference>
<gene>
    <name evidence="1" type="ORF">TVAG_347640</name>
</gene>
<dbReference type="Proteomes" id="UP000001542">
    <property type="component" value="Unassembled WGS sequence"/>
</dbReference>
<keyword evidence="2" id="KW-1185">Reference proteome</keyword>
<feature type="non-terminal residue" evidence="1">
    <location>
        <position position="349"/>
    </location>
</feature>
<protein>
    <submittedName>
        <fullName evidence="1">Surface antigen BspA-like</fullName>
    </submittedName>
</protein>
<dbReference type="Pfam" id="PF13306">
    <property type="entry name" value="LRR_5"/>
    <property type="match status" value="2"/>
</dbReference>
<organism evidence="1 2">
    <name type="scientific">Trichomonas vaginalis (strain ATCC PRA-98 / G3)</name>
    <dbReference type="NCBI Taxonomy" id="412133"/>
    <lineage>
        <taxon>Eukaryota</taxon>
        <taxon>Metamonada</taxon>
        <taxon>Parabasalia</taxon>
        <taxon>Trichomonadida</taxon>
        <taxon>Trichomonadidae</taxon>
        <taxon>Trichomonas</taxon>
    </lineage>
</organism>
<accession>A2HE04</accession>
<dbReference type="EMBL" id="DS132260">
    <property type="protein sequence ID" value="EAX72363.1"/>
    <property type="molecule type" value="Genomic_DNA"/>
</dbReference>
<evidence type="ECO:0000313" key="1">
    <source>
        <dbReference type="EMBL" id="EAX72363.1"/>
    </source>
</evidence>
<dbReference type="VEuPathDB" id="TrichDB:TVAGG3_0519900"/>
<proteinExistence type="predicted"/>
<dbReference type="STRING" id="5722.A2HE04"/>
<dbReference type="VEuPathDB" id="TrichDB:TVAG_347640"/>
<dbReference type="InterPro" id="IPR026906">
    <property type="entry name" value="LRR_5"/>
</dbReference>
<dbReference type="Gene3D" id="3.80.10.10">
    <property type="entry name" value="Ribonuclease Inhibitor"/>
    <property type="match status" value="1"/>
</dbReference>
<dbReference type="InterPro" id="IPR032675">
    <property type="entry name" value="LRR_dom_sf"/>
</dbReference>
<sequence length="349" mass="38609">MNITIKLSAGCSTDSRGEVFIPQQVTEIKIGNPDNYAFKKCKDSITSFRFDKNSQIAKIGEYSFKNTALEKADLGECKVLKIINAHVFENCKNLKTVILPPNLERIGISCFSYDPNLTSLDLPDSVYLISGLAFYFSGLTIINISSNSSLQKLNQECFKSTNLTSIFIPKNVTDIGSSVFLCCQNLENITVDQENANFTSDTKSLYTRTDNSTLIKVVEAYSGAYTVASYVTTISEECFSYCTKILSIQIDDKVKEIGKDAFSYCDSLTSIKMPGNIEIIQSGTFQNCSSLRSIKIPDSTKIIGAYAFKFCKSLISIIIPQNVNDVLDYAFSSCSNLINITFLGIINEI</sequence>
<dbReference type="AlphaFoldDB" id="A2HE04"/>